<evidence type="ECO:0000256" key="7">
    <source>
        <dbReference type="ARBA" id="ARBA00022967"/>
    </source>
</evidence>
<dbReference type="EMBL" id="JBHSAP010000004">
    <property type="protein sequence ID" value="MFC4075383.1"/>
    <property type="molecule type" value="Genomic_DNA"/>
</dbReference>
<dbReference type="Proteomes" id="UP001595843">
    <property type="component" value="Unassembled WGS sequence"/>
</dbReference>
<evidence type="ECO:0000313" key="10">
    <source>
        <dbReference type="EMBL" id="MFC4075383.1"/>
    </source>
</evidence>
<dbReference type="PROSITE" id="PS00211">
    <property type="entry name" value="ABC_TRANSPORTER_1"/>
    <property type="match status" value="1"/>
</dbReference>
<dbReference type="InterPro" id="IPR015856">
    <property type="entry name" value="ABC_transpr_CbiO/EcfA_su"/>
</dbReference>
<evidence type="ECO:0000259" key="9">
    <source>
        <dbReference type="PROSITE" id="PS50893"/>
    </source>
</evidence>
<comment type="subcellular location">
    <subcellularLocation>
        <location evidence="1">Cell membrane</location>
        <topology evidence="1">Peripheral membrane protein</topology>
    </subcellularLocation>
</comment>
<evidence type="ECO:0000256" key="2">
    <source>
        <dbReference type="ARBA" id="ARBA00005417"/>
    </source>
</evidence>
<keyword evidence="3" id="KW-0813">Transport</keyword>
<evidence type="ECO:0000256" key="8">
    <source>
        <dbReference type="ARBA" id="ARBA00023136"/>
    </source>
</evidence>
<evidence type="ECO:0000256" key="5">
    <source>
        <dbReference type="ARBA" id="ARBA00022741"/>
    </source>
</evidence>
<dbReference type="Pfam" id="PF00005">
    <property type="entry name" value="ABC_tran"/>
    <property type="match status" value="1"/>
</dbReference>
<keyword evidence="7" id="KW-1278">Translocase</keyword>
<protein>
    <submittedName>
        <fullName evidence="10">Energy-coupling factor transporter ATPase</fullName>
    </submittedName>
</protein>
<name>A0ABV8JDI7_9BACL</name>
<keyword evidence="8" id="KW-0472">Membrane</keyword>
<feature type="domain" description="ABC transporter" evidence="9">
    <location>
        <begin position="16"/>
        <end position="254"/>
    </location>
</feature>
<evidence type="ECO:0000313" key="11">
    <source>
        <dbReference type="Proteomes" id="UP001595843"/>
    </source>
</evidence>
<evidence type="ECO:0000256" key="3">
    <source>
        <dbReference type="ARBA" id="ARBA00022448"/>
    </source>
</evidence>
<evidence type="ECO:0000256" key="1">
    <source>
        <dbReference type="ARBA" id="ARBA00004202"/>
    </source>
</evidence>
<evidence type="ECO:0000256" key="6">
    <source>
        <dbReference type="ARBA" id="ARBA00022840"/>
    </source>
</evidence>
<dbReference type="NCBIfam" id="TIGR04520">
    <property type="entry name" value="ECF_ATPase_1"/>
    <property type="match status" value="1"/>
</dbReference>
<dbReference type="PROSITE" id="PS50893">
    <property type="entry name" value="ABC_TRANSPORTER_2"/>
    <property type="match status" value="1"/>
</dbReference>
<dbReference type="InterPro" id="IPR027417">
    <property type="entry name" value="P-loop_NTPase"/>
</dbReference>
<evidence type="ECO:0000256" key="4">
    <source>
        <dbReference type="ARBA" id="ARBA00022475"/>
    </source>
</evidence>
<dbReference type="InterPro" id="IPR017871">
    <property type="entry name" value="ABC_transporter-like_CS"/>
</dbReference>
<sequence length="293" mass="32118">MEPPTVFDGKCGGLVIQLREVRFHYAIEGVSSKEWVLSGLNLSIPSGEYVAVMGPNGSGKSTMARMLNGLLVPTGGQVLIDGLDTRNDEALWEIRQRVGMVFQNPDNQIVATTVRDDIAFGLENRGMPREEMIPRIEEVIAEVGLDGLEETPPHHLSGGQKQRLAIAGVIAMRPRVVVFDEATSMLDPTGRGEVLEAIRRLHEGGTTIVHITHSADEALEAERIMIMAGGRLQLEGTPAEVFSRAEALSRWSLDVPFHVKLREGLIRRGMPLSEKTANTEELVEELWGLLSKG</sequence>
<dbReference type="PANTHER" id="PTHR43553:SF24">
    <property type="entry name" value="ENERGY-COUPLING FACTOR TRANSPORTER ATP-BINDING PROTEIN ECFA1"/>
    <property type="match status" value="1"/>
</dbReference>
<dbReference type="CDD" id="cd03225">
    <property type="entry name" value="ABC_cobalt_CbiO_domain1"/>
    <property type="match status" value="1"/>
</dbReference>
<keyword evidence="6" id="KW-0067">ATP-binding</keyword>
<dbReference type="InterPro" id="IPR050095">
    <property type="entry name" value="ECF_ABC_transporter_ATP-bd"/>
</dbReference>
<keyword evidence="5" id="KW-0547">Nucleotide-binding</keyword>
<comment type="caution">
    <text evidence="10">The sequence shown here is derived from an EMBL/GenBank/DDBJ whole genome shotgun (WGS) entry which is preliminary data.</text>
</comment>
<keyword evidence="11" id="KW-1185">Reference proteome</keyword>
<reference evidence="11" key="1">
    <citation type="journal article" date="2019" name="Int. J. Syst. Evol. Microbiol.">
        <title>The Global Catalogue of Microorganisms (GCM) 10K type strain sequencing project: providing services to taxonomists for standard genome sequencing and annotation.</title>
        <authorList>
            <consortium name="The Broad Institute Genomics Platform"/>
            <consortium name="The Broad Institute Genome Sequencing Center for Infectious Disease"/>
            <person name="Wu L."/>
            <person name="Ma J."/>
        </authorList>
    </citation>
    <scope>NUCLEOTIDE SEQUENCE [LARGE SCALE GENOMIC DNA]</scope>
    <source>
        <strain evidence="11">IBRC-M 10813</strain>
    </source>
</reference>
<dbReference type="SUPFAM" id="SSF52540">
    <property type="entry name" value="P-loop containing nucleoside triphosphate hydrolases"/>
    <property type="match status" value="1"/>
</dbReference>
<dbReference type="SMART" id="SM00382">
    <property type="entry name" value="AAA"/>
    <property type="match status" value="1"/>
</dbReference>
<comment type="similarity">
    <text evidence="2">Belongs to the ABC transporter superfamily.</text>
</comment>
<gene>
    <name evidence="10" type="ORF">ACFOUO_01005</name>
</gene>
<organism evidence="10 11">
    <name type="scientific">Salinithrix halophila</name>
    <dbReference type="NCBI Taxonomy" id="1485204"/>
    <lineage>
        <taxon>Bacteria</taxon>
        <taxon>Bacillati</taxon>
        <taxon>Bacillota</taxon>
        <taxon>Bacilli</taxon>
        <taxon>Bacillales</taxon>
        <taxon>Thermoactinomycetaceae</taxon>
        <taxon>Salinithrix</taxon>
    </lineage>
</organism>
<dbReference type="InterPro" id="IPR003439">
    <property type="entry name" value="ABC_transporter-like_ATP-bd"/>
</dbReference>
<dbReference type="Gene3D" id="3.40.50.300">
    <property type="entry name" value="P-loop containing nucleotide triphosphate hydrolases"/>
    <property type="match status" value="1"/>
</dbReference>
<dbReference type="PANTHER" id="PTHR43553">
    <property type="entry name" value="HEAVY METAL TRANSPORTER"/>
    <property type="match status" value="1"/>
</dbReference>
<accession>A0ABV8JDI7</accession>
<keyword evidence="4" id="KW-1003">Cell membrane</keyword>
<dbReference type="InterPro" id="IPR030947">
    <property type="entry name" value="EcfA_1"/>
</dbReference>
<dbReference type="InterPro" id="IPR003593">
    <property type="entry name" value="AAA+_ATPase"/>
</dbReference>
<proteinExistence type="inferred from homology"/>